<sequence length="107" mass="12530">MTYPAHIRQKILSDLETSTYKEVAARHKISPNTLARWKKQPTPKPKSEYKDKARKLTEEKLRQDVADYPDAYQWERAARLDSTQHAVSKAMKRYKLTRKKNSTAPKS</sequence>
<dbReference type="Pfam" id="PF01710">
    <property type="entry name" value="HTH_Tnp_IS630"/>
    <property type="match status" value="1"/>
</dbReference>
<evidence type="ECO:0000256" key="1">
    <source>
        <dbReference type="SAM" id="MobiDB-lite"/>
    </source>
</evidence>
<dbReference type="Proteomes" id="UP000254651">
    <property type="component" value="Unassembled WGS sequence"/>
</dbReference>
<feature type="region of interest" description="Disordered" evidence="1">
    <location>
        <begin position="30"/>
        <end position="53"/>
    </location>
</feature>
<keyword evidence="4" id="KW-1185">Reference proteome</keyword>
<feature type="domain" description="Transposase Synechocystis PCC 6803" evidence="2">
    <location>
        <begin position="1"/>
        <end position="104"/>
    </location>
</feature>
<dbReference type="EMBL" id="UGQS01000002">
    <property type="protein sequence ID" value="STZ76653.1"/>
    <property type="molecule type" value="Genomic_DNA"/>
</dbReference>
<feature type="compositionally biased region" description="Basic residues" evidence="1">
    <location>
        <begin position="90"/>
        <end position="101"/>
    </location>
</feature>
<organism evidence="3 4">
    <name type="scientific">Bergeriella denitrificans</name>
    <name type="common">Neisseria denitrificans</name>
    <dbReference type="NCBI Taxonomy" id="494"/>
    <lineage>
        <taxon>Bacteria</taxon>
        <taxon>Pseudomonadati</taxon>
        <taxon>Pseudomonadota</taxon>
        <taxon>Betaproteobacteria</taxon>
        <taxon>Neisseriales</taxon>
        <taxon>Neisseriaceae</taxon>
        <taxon>Bergeriella</taxon>
    </lineage>
</organism>
<reference evidence="3 4" key="1">
    <citation type="submission" date="2018-06" db="EMBL/GenBank/DDBJ databases">
        <authorList>
            <consortium name="Pathogen Informatics"/>
            <person name="Doyle S."/>
        </authorList>
    </citation>
    <scope>NUCLEOTIDE SEQUENCE [LARGE SCALE GENOMIC DNA]</scope>
    <source>
        <strain evidence="3 4">NCTC10295</strain>
    </source>
</reference>
<dbReference type="SUPFAM" id="SSF46689">
    <property type="entry name" value="Homeodomain-like"/>
    <property type="match status" value="1"/>
</dbReference>
<feature type="region of interest" description="Disordered" evidence="1">
    <location>
        <begin position="81"/>
        <end position="107"/>
    </location>
</feature>
<dbReference type="InterPro" id="IPR009057">
    <property type="entry name" value="Homeodomain-like_sf"/>
</dbReference>
<proteinExistence type="predicted"/>
<dbReference type="RefSeq" id="WP_115225426.1">
    <property type="nucleotide sequence ID" value="NZ_CP181246.1"/>
</dbReference>
<protein>
    <submittedName>
        <fullName evidence="3">Transposase</fullName>
    </submittedName>
</protein>
<evidence type="ECO:0000313" key="4">
    <source>
        <dbReference type="Proteomes" id="UP000254651"/>
    </source>
</evidence>
<evidence type="ECO:0000259" key="2">
    <source>
        <dbReference type="Pfam" id="PF01710"/>
    </source>
</evidence>
<name>A0A378UIU7_BERDE</name>
<accession>A0A378UIU7</accession>
<dbReference type="AlphaFoldDB" id="A0A378UIU7"/>
<evidence type="ECO:0000313" key="3">
    <source>
        <dbReference type="EMBL" id="STZ76653.1"/>
    </source>
</evidence>
<gene>
    <name evidence="3" type="ORF">NCTC10295_01428</name>
</gene>
<dbReference type="InterPro" id="IPR002622">
    <property type="entry name" value="Transposase_14"/>
</dbReference>